<protein>
    <recommendedName>
        <fullName evidence="4">Lipoprotein</fullName>
    </recommendedName>
</protein>
<evidence type="ECO:0000313" key="2">
    <source>
        <dbReference type="EMBL" id="MEO3939989.1"/>
    </source>
</evidence>
<dbReference type="RefSeq" id="WP_347781788.1">
    <property type="nucleotide sequence ID" value="NZ_JBBMFV010000004.1"/>
</dbReference>
<dbReference type="PROSITE" id="PS51257">
    <property type="entry name" value="PROKAR_LIPOPROTEIN"/>
    <property type="match status" value="1"/>
</dbReference>
<dbReference type="EMBL" id="JBBMFV010000004">
    <property type="protein sequence ID" value="MEO3939989.1"/>
    <property type="molecule type" value="Genomic_DNA"/>
</dbReference>
<accession>A0ABV0GNG8</accession>
<sequence>MGKKSWIRLLALIVVMTTCACGAGRGDPDREETFTVQGGKCSAQWWLEPQDIDVPAAASDAAARALAAATVNSSELNAWKTTVLESQSGHREISETSLEGYAYVEAVRAEVRAGLSDAGFPDAPTRIIETISRVECR</sequence>
<keyword evidence="3" id="KW-1185">Reference proteome</keyword>
<name>A0ABV0GNG8_PAENI</name>
<feature type="signal peptide" evidence="1">
    <location>
        <begin position="1"/>
        <end position="20"/>
    </location>
</feature>
<gene>
    <name evidence="2" type="ORF">V3C41_02760</name>
</gene>
<feature type="chain" id="PRO_5045923961" description="Lipoprotein" evidence="1">
    <location>
        <begin position="21"/>
        <end position="137"/>
    </location>
</feature>
<evidence type="ECO:0000256" key="1">
    <source>
        <dbReference type="SAM" id="SignalP"/>
    </source>
</evidence>
<keyword evidence="1" id="KW-0732">Signal</keyword>
<reference evidence="2 3" key="1">
    <citation type="journal article" date="2024" name="Appl. Microbiol. Biotechnol.">
        <title>Biosynthetic gene clusters with biotechnological applications in novel Antarctic isolates from Actinomycetota.</title>
        <authorList>
            <person name="Bruna P."/>
            <person name="Nunez-Montero K."/>
            <person name="Contreras M.J."/>
            <person name="Leal K."/>
            <person name="Garcia M."/>
            <person name="Abanto M."/>
            <person name="Barrientos L."/>
        </authorList>
    </citation>
    <scope>NUCLEOTIDE SEQUENCE [LARGE SCALE GENOMIC DNA]</scope>
    <source>
        <strain evidence="2 3">Se16.17</strain>
    </source>
</reference>
<dbReference type="Proteomes" id="UP001448614">
    <property type="component" value="Unassembled WGS sequence"/>
</dbReference>
<comment type="caution">
    <text evidence="2">The sequence shown here is derived from an EMBL/GenBank/DDBJ whole genome shotgun (WGS) entry which is preliminary data.</text>
</comment>
<evidence type="ECO:0008006" key="4">
    <source>
        <dbReference type="Google" id="ProtNLM"/>
    </source>
</evidence>
<evidence type="ECO:0000313" key="3">
    <source>
        <dbReference type="Proteomes" id="UP001448614"/>
    </source>
</evidence>
<proteinExistence type="predicted"/>
<organism evidence="2 3">
    <name type="scientific">Paenarthrobacter nicotinovorans</name>
    <name type="common">Arthrobacter nicotinovorans</name>
    <dbReference type="NCBI Taxonomy" id="29320"/>
    <lineage>
        <taxon>Bacteria</taxon>
        <taxon>Bacillati</taxon>
        <taxon>Actinomycetota</taxon>
        <taxon>Actinomycetes</taxon>
        <taxon>Micrococcales</taxon>
        <taxon>Micrococcaceae</taxon>
        <taxon>Paenarthrobacter</taxon>
    </lineage>
</organism>